<dbReference type="EMBL" id="JARKIE010000355">
    <property type="protein sequence ID" value="KAJ7651865.1"/>
    <property type="molecule type" value="Genomic_DNA"/>
</dbReference>
<evidence type="ECO:0000256" key="1">
    <source>
        <dbReference type="SAM" id="MobiDB-lite"/>
    </source>
</evidence>
<dbReference type="AlphaFoldDB" id="A0AAD7G033"/>
<accession>A0AAD7G033</accession>
<organism evidence="2 3">
    <name type="scientific">Mycena rosella</name>
    <name type="common">Pink bonnet</name>
    <name type="synonym">Agaricus rosellus</name>
    <dbReference type="NCBI Taxonomy" id="1033263"/>
    <lineage>
        <taxon>Eukaryota</taxon>
        <taxon>Fungi</taxon>
        <taxon>Dikarya</taxon>
        <taxon>Basidiomycota</taxon>
        <taxon>Agaricomycotina</taxon>
        <taxon>Agaricomycetes</taxon>
        <taxon>Agaricomycetidae</taxon>
        <taxon>Agaricales</taxon>
        <taxon>Marasmiineae</taxon>
        <taxon>Mycenaceae</taxon>
        <taxon>Mycena</taxon>
    </lineage>
</organism>
<keyword evidence="3" id="KW-1185">Reference proteome</keyword>
<feature type="region of interest" description="Disordered" evidence="1">
    <location>
        <begin position="38"/>
        <end position="79"/>
    </location>
</feature>
<feature type="compositionally biased region" description="Acidic residues" evidence="1">
    <location>
        <begin position="38"/>
        <end position="52"/>
    </location>
</feature>
<sequence length="213" mass="24475">MLRAPAYLHSTGYVRLELRRESGEVEVKKSDARSDEFIVDLIDDPTEGDEYEPDPKPTIKRQQKQTGLIEVEDSDPESDTDALLHEIKAAEAKEREVKAKLKAKLEVVADAEIEENICYIARWRTLNEPLSAQCELFVNRNGTDTRALVSCMEKAKKQTQKQTSKNKLVHQFTQFSILRAPCEDDPPGYVRLELRRFRGEVEVEKSDARSYEF</sequence>
<evidence type="ECO:0000313" key="2">
    <source>
        <dbReference type="EMBL" id="KAJ7651865.1"/>
    </source>
</evidence>
<reference evidence="2" key="1">
    <citation type="submission" date="2023-03" db="EMBL/GenBank/DDBJ databases">
        <title>Massive genome expansion in bonnet fungi (Mycena s.s.) driven by repeated elements and novel gene families across ecological guilds.</title>
        <authorList>
            <consortium name="Lawrence Berkeley National Laboratory"/>
            <person name="Harder C.B."/>
            <person name="Miyauchi S."/>
            <person name="Viragh M."/>
            <person name="Kuo A."/>
            <person name="Thoen E."/>
            <person name="Andreopoulos B."/>
            <person name="Lu D."/>
            <person name="Skrede I."/>
            <person name="Drula E."/>
            <person name="Henrissat B."/>
            <person name="Morin E."/>
            <person name="Kohler A."/>
            <person name="Barry K."/>
            <person name="LaButti K."/>
            <person name="Morin E."/>
            <person name="Salamov A."/>
            <person name="Lipzen A."/>
            <person name="Mereny Z."/>
            <person name="Hegedus B."/>
            <person name="Baldrian P."/>
            <person name="Stursova M."/>
            <person name="Weitz H."/>
            <person name="Taylor A."/>
            <person name="Grigoriev I.V."/>
            <person name="Nagy L.G."/>
            <person name="Martin F."/>
            <person name="Kauserud H."/>
        </authorList>
    </citation>
    <scope>NUCLEOTIDE SEQUENCE</scope>
    <source>
        <strain evidence="2">CBHHK067</strain>
    </source>
</reference>
<gene>
    <name evidence="2" type="ORF">B0H17DRAFT_1215120</name>
</gene>
<protein>
    <submittedName>
        <fullName evidence="2">Uncharacterized protein</fullName>
    </submittedName>
</protein>
<dbReference type="Proteomes" id="UP001221757">
    <property type="component" value="Unassembled WGS sequence"/>
</dbReference>
<feature type="compositionally biased region" description="Acidic residues" evidence="1">
    <location>
        <begin position="70"/>
        <end position="79"/>
    </location>
</feature>
<proteinExistence type="predicted"/>
<name>A0AAD7G033_MYCRO</name>
<comment type="caution">
    <text evidence="2">The sequence shown here is derived from an EMBL/GenBank/DDBJ whole genome shotgun (WGS) entry which is preliminary data.</text>
</comment>
<evidence type="ECO:0000313" key="3">
    <source>
        <dbReference type="Proteomes" id="UP001221757"/>
    </source>
</evidence>